<dbReference type="PANTHER" id="PTHR33824:SF7">
    <property type="entry name" value="POLYKETIDE CYCLASE_DEHYDRASE AND LIPID TRANSPORT SUPERFAMILY PROTEIN"/>
    <property type="match status" value="1"/>
</dbReference>
<name>A0A8J6ZMU0_DESMC</name>
<feature type="domain" description="Coenzyme Q-binding protein COQ10 START" evidence="1">
    <location>
        <begin position="13"/>
        <end position="138"/>
    </location>
</feature>
<dbReference type="Pfam" id="PF03364">
    <property type="entry name" value="Polyketide_cyc"/>
    <property type="match status" value="1"/>
</dbReference>
<sequence length="160" mass="18132">MNQRIKVEKTLTIDKPAEELYRFWHNFENLPSFTKHLKDVKVYNDKRSHWITSGPLGTSLEWDADIIEDRPNELISWTSVEGADIANSGYVRFKPTLNDRGTEVKVVTEYNPPGGAIGDAIAKLFGEAPEQQLGDDLRRFKMLMETGEIATTEGQPKGHD</sequence>
<dbReference type="AlphaFoldDB" id="A0A8J6ZMU0"/>
<dbReference type="InterPro" id="IPR005031">
    <property type="entry name" value="COQ10_START"/>
</dbReference>
<dbReference type="InterPro" id="IPR023393">
    <property type="entry name" value="START-like_dom_sf"/>
</dbReference>
<accession>A0A8J6ZMU0</accession>
<protein>
    <submittedName>
        <fullName evidence="2">Cyclase</fullName>
    </submittedName>
</protein>
<gene>
    <name evidence="2" type="ORF">IQ276_18870</name>
</gene>
<proteinExistence type="predicted"/>
<keyword evidence="3" id="KW-1185">Reference proteome</keyword>
<evidence type="ECO:0000313" key="2">
    <source>
        <dbReference type="EMBL" id="MBE9024410.1"/>
    </source>
</evidence>
<dbReference type="SUPFAM" id="SSF55961">
    <property type="entry name" value="Bet v1-like"/>
    <property type="match status" value="1"/>
</dbReference>
<reference evidence="2" key="1">
    <citation type="submission" date="2020-10" db="EMBL/GenBank/DDBJ databases">
        <authorList>
            <person name="Castelo-Branco R."/>
            <person name="Eusebio N."/>
            <person name="Adriana R."/>
            <person name="Vieira A."/>
            <person name="Brugerolle De Fraissinette N."/>
            <person name="Rezende De Castro R."/>
            <person name="Schneider M.P."/>
            <person name="Vasconcelos V."/>
            <person name="Leao P.N."/>
        </authorList>
    </citation>
    <scope>NUCLEOTIDE SEQUENCE</scope>
    <source>
        <strain evidence="2">LEGE 12446</strain>
    </source>
</reference>
<evidence type="ECO:0000313" key="3">
    <source>
        <dbReference type="Proteomes" id="UP000622533"/>
    </source>
</evidence>
<organism evidence="2 3">
    <name type="scientific">Desmonostoc muscorum LEGE 12446</name>
    <dbReference type="NCBI Taxonomy" id="1828758"/>
    <lineage>
        <taxon>Bacteria</taxon>
        <taxon>Bacillati</taxon>
        <taxon>Cyanobacteriota</taxon>
        <taxon>Cyanophyceae</taxon>
        <taxon>Nostocales</taxon>
        <taxon>Nostocaceae</taxon>
        <taxon>Desmonostoc</taxon>
    </lineage>
</organism>
<dbReference type="Proteomes" id="UP000622533">
    <property type="component" value="Unassembled WGS sequence"/>
</dbReference>
<dbReference type="Gene3D" id="3.30.530.20">
    <property type="match status" value="1"/>
</dbReference>
<comment type="caution">
    <text evidence="2">The sequence shown here is derived from an EMBL/GenBank/DDBJ whole genome shotgun (WGS) entry which is preliminary data.</text>
</comment>
<dbReference type="CDD" id="cd07817">
    <property type="entry name" value="SRPBCC_8"/>
    <property type="match status" value="1"/>
</dbReference>
<evidence type="ECO:0000259" key="1">
    <source>
        <dbReference type="Pfam" id="PF03364"/>
    </source>
</evidence>
<dbReference type="EMBL" id="JADEXS010000264">
    <property type="protein sequence ID" value="MBE9024410.1"/>
    <property type="molecule type" value="Genomic_DNA"/>
</dbReference>
<dbReference type="InterPro" id="IPR047137">
    <property type="entry name" value="ORF3"/>
</dbReference>
<dbReference type="PANTHER" id="PTHR33824">
    <property type="entry name" value="POLYKETIDE CYCLASE/DEHYDRASE AND LIPID TRANSPORT SUPERFAMILY PROTEIN"/>
    <property type="match status" value="1"/>
</dbReference>